<dbReference type="InterPro" id="IPR050317">
    <property type="entry name" value="Plant_Fungal_Acyltransferase"/>
</dbReference>
<dbReference type="OrthoDB" id="3548654at2759"/>
<dbReference type="GO" id="GO:0044550">
    <property type="term" value="P:secondary metabolite biosynthetic process"/>
    <property type="evidence" value="ECO:0007669"/>
    <property type="project" value="TreeGrafter"/>
</dbReference>
<dbReference type="InterPro" id="IPR054710">
    <property type="entry name" value="Tri101-like_N"/>
</dbReference>
<reference evidence="3 4" key="1">
    <citation type="journal article" date="2014" name="Genome Biol. Evol.">
        <title>Comparative genomics and transcriptomics analyses reveal divergent lifestyle features of nematode endoparasitic fungus Hirsutella minnesotensis.</title>
        <authorList>
            <person name="Lai Y."/>
            <person name="Liu K."/>
            <person name="Zhang X."/>
            <person name="Zhang X."/>
            <person name="Li K."/>
            <person name="Wang N."/>
            <person name="Shu C."/>
            <person name="Wu Y."/>
            <person name="Wang C."/>
            <person name="Bushley K.E."/>
            <person name="Xiang M."/>
            <person name="Liu X."/>
        </authorList>
    </citation>
    <scope>NUCLEOTIDE SEQUENCE [LARGE SCALE GENOMIC DNA]</scope>
    <source>
        <strain evidence="3 4">3608</strain>
    </source>
</reference>
<accession>A0A0F7ZN25</accession>
<dbReference type="AlphaFoldDB" id="A0A0F7ZN25"/>
<dbReference type="GO" id="GO:0016747">
    <property type="term" value="F:acyltransferase activity, transferring groups other than amino-acyl groups"/>
    <property type="evidence" value="ECO:0007669"/>
    <property type="project" value="TreeGrafter"/>
</dbReference>
<dbReference type="InterPro" id="IPR023213">
    <property type="entry name" value="CAT-like_dom_sf"/>
</dbReference>
<protein>
    <recommendedName>
        <fullName evidence="2">Trichothecene 3-O-acetyltransferase-like N-terminal domain-containing protein</fullName>
    </recommendedName>
</protein>
<dbReference type="Gene3D" id="3.30.559.10">
    <property type="entry name" value="Chloramphenicol acetyltransferase-like domain"/>
    <property type="match status" value="2"/>
</dbReference>
<dbReference type="PANTHER" id="PTHR31642:SF310">
    <property type="entry name" value="FATTY ALCOHOL:CAFFEOYL-COA ACYLTRANSFERASE"/>
    <property type="match status" value="1"/>
</dbReference>
<evidence type="ECO:0000256" key="1">
    <source>
        <dbReference type="ARBA" id="ARBA00022679"/>
    </source>
</evidence>
<dbReference type="Proteomes" id="UP000054481">
    <property type="component" value="Unassembled WGS sequence"/>
</dbReference>
<gene>
    <name evidence="3" type="ORF">HIM_07582</name>
</gene>
<feature type="domain" description="Trichothecene 3-O-acetyltransferase-like N-terminal" evidence="2">
    <location>
        <begin position="25"/>
        <end position="164"/>
    </location>
</feature>
<proteinExistence type="predicted"/>
<evidence type="ECO:0000313" key="3">
    <source>
        <dbReference type="EMBL" id="KJZ73010.1"/>
    </source>
</evidence>
<evidence type="ECO:0000313" key="4">
    <source>
        <dbReference type="Proteomes" id="UP000054481"/>
    </source>
</evidence>
<evidence type="ECO:0000259" key="2">
    <source>
        <dbReference type="Pfam" id="PF22664"/>
    </source>
</evidence>
<keyword evidence="4" id="KW-1185">Reference proteome</keyword>
<keyword evidence="1" id="KW-0808">Transferase</keyword>
<dbReference type="Pfam" id="PF22664">
    <property type="entry name" value="TRI-like_N"/>
    <property type="match status" value="1"/>
</dbReference>
<name>A0A0F7ZN25_9HYPO</name>
<dbReference type="EMBL" id="KQ030539">
    <property type="protein sequence ID" value="KJZ73010.1"/>
    <property type="molecule type" value="Genomic_DNA"/>
</dbReference>
<sequence length="507" mass="55320">MTSIYQPLSTWDQAAPRAYIRQVHCFAYNQPDECLLEPLRQNLRAALDRTAKLWPKFAGRVVLQHGSAGKVSVAKSPGDEITLRVLDDRDSFGWDYEHLKSAGFPAQPFVGPSFALPQALDEDGPGLAATVIHARVIRGGLLLCTFCHHVLVDGMGMNKFLSAFAAYTRELNEGHVIDSESYMNAHIDVPADLGSALIKKYTFEDLVQQCPEYHVLAEPSGPLTFRSSPNNPSLESVPKTGRLFVLEAKALQLLKSAVCRPRNDGIVASNGTYQPSTFACLAALTWAHSTSARLRASSANCSTQEGRQSNGYGEEIFRLVLPASWARRAFTDLADQYVGNAVGMVEITTDVHTILAAAQWSPETTSDAKKAFASLVSSIETALAGIDEDFVTTRTAMMRAAPDPRLIGSNVDPQDPRDFMFNSWRHFGADVAWGMPGIGGQDVAPKAGTRADAVRRTQSDWNLGAGLIMPGSKESTSYEMIVTLEVSSMEELCRDSCWGGWLRDVVN</sequence>
<organism evidence="3 4">
    <name type="scientific">Hirsutella minnesotensis 3608</name>
    <dbReference type="NCBI Taxonomy" id="1043627"/>
    <lineage>
        <taxon>Eukaryota</taxon>
        <taxon>Fungi</taxon>
        <taxon>Dikarya</taxon>
        <taxon>Ascomycota</taxon>
        <taxon>Pezizomycotina</taxon>
        <taxon>Sordariomycetes</taxon>
        <taxon>Hypocreomycetidae</taxon>
        <taxon>Hypocreales</taxon>
        <taxon>Ophiocordycipitaceae</taxon>
        <taxon>Hirsutella</taxon>
    </lineage>
</organism>
<dbReference type="PANTHER" id="PTHR31642">
    <property type="entry name" value="TRICHOTHECENE 3-O-ACETYLTRANSFERASE"/>
    <property type="match status" value="1"/>
</dbReference>